<keyword evidence="3" id="KW-1185">Reference proteome</keyword>
<protein>
    <recommendedName>
        <fullName evidence="1">Helitron helicase-like domain-containing protein</fullName>
    </recommendedName>
</protein>
<dbReference type="Pfam" id="PF14214">
    <property type="entry name" value="Helitron_like_N"/>
    <property type="match status" value="1"/>
</dbReference>
<evidence type="ECO:0000313" key="3">
    <source>
        <dbReference type="Proteomes" id="UP000250043"/>
    </source>
</evidence>
<reference evidence="2 3" key="1">
    <citation type="submission" date="2016-07" db="EMBL/GenBank/DDBJ databases">
        <title>Draft genome of the white-rot fungus Obba rivulosa 3A-2.</title>
        <authorList>
            <consortium name="DOE Joint Genome Institute"/>
            <person name="Miettinen O."/>
            <person name="Riley R."/>
            <person name="Acob R."/>
            <person name="Barry K."/>
            <person name="Cullen D."/>
            <person name="De Vries R."/>
            <person name="Hainaut M."/>
            <person name="Hatakka A."/>
            <person name="Henrissat B."/>
            <person name="Hilden K."/>
            <person name="Kuo R."/>
            <person name="Labutti K."/>
            <person name="Lipzen A."/>
            <person name="Makela M.R."/>
            <person name="Sandor L."/>
            <person name="Spatafora J.W."/>
            <person name="Grigoriev I.V."/>
            <person name="Hibbett D.S."/>
        </authorList>
    </citation>
    <scope>NUCLEOTIDE SEQUENCE [LARGE SCALE GENOMIC DNA]</scope>
    <source>
        <strain evidence="2 3">3A-2</strain>
    </source>
</reference>
<sequence>LANLWNEGREGGYAVRHSRRPVNDFGHPQSFGDSPPEAPEENFFEKAYPYLFPYGCGGIEASRPVIVEFRDHVKWCLQYYDRHFRLNPTFSFVIFGISQRRQALAFARIQMKRRTFEADARILSTITVEKLKKAQDEEDANQPISDPAVRLLRQHIHATAARIFGSDQSRYQMRSQVWATSVSLNPPSLWITINPSNLHDPVTQIFAGENINLDTFLKMAGPDKEQRAKNIAADPYAAAKFFHFMIQTILRTLFGVEVTRFQVKSKCGILSRVSAYFGTVE</sequence>
<gene>
    <name evidence="2" type="ORF">OBBRIDRAFT_711845</name>
</gene>
<dbReference type="EMBL" id="KV722349">
    <property type="protein sequence ID" value="OCH93890.1"/>
    <property type="molecule type" value="Genomic_DNA"/>
</dbReference>
<dbReference type="OrthoDB" id="2801422at2759"/>
<feature type="domain" description="Helitron helicase-like" evidence="1">
    <location>
        <begin position="72"/>
        <end position="281"/>
    </location>
</feature>
<dbReference type="Proteomes" id="UP000250043">
    <property type="component" value="Unassembled WGS sequence"/>
</dbReference>
<proteinExistence type="predicted"/>
<dbReference type="InterPro" id="IPR025476">
    <property type="entry name" value="Helitron_helicase-like"/>
</dbReference>
<feature type="non-terminal residue" evidence="2">
    <location>
        <position position="1"/>
    </location>
</feature>
<accession>A0A8E2J3H2</accession>
<dbReference type="AlphaFoldDB" id="A0A8E2J3H2"/>
<feature type="non-terminal residue" evidence="2">
    <location>
        <position position="281"/>
    </location>
</feature>
<name>A0A8E2J3H2_9APHY</name>
<organism evidence="2 3">
    <name type="scientific">Obba rivulosa</name>
    <dbReference type="NCBI Taxonomy" id="1052685"/>
    <lineage>
        <taxon>Eukaryota</taxon>
        <taxon>Fungi</taxon>
        <taxon>Dikarya</taxon>
        <taxon>Basidiomycota</taxon>
        <taxon>Agaricomycotina</taxon>
        <taxon>Agaricomycetes</taxon>
        <taxon>Polyporales</taxon>
        <taxon>Gelatoporiaceae</taxon>
        <taxon>Obba</taxon>
    </lineage>
</organism>
<evidence type="ECO:0000313" key="2">
    <source>
        <dbReference type="EMBL" id="OCH93890.1"/>
    </source>
</evidence>
<evidence type="ECO:0000259" key="1">
    <source>
        <dbReference type="Pfam" id="PF14214"/>
    </source>
</evidence>